<reference evidence="1 2" key="1">
    <citation type="submission" date="2016-10" db="EMBL/GenBank/DDBJ databases">
        <title>Comparative genomics of Bacillus thuringiensis reveals a path to pathogens against multiple invertebrate hosts.</title>
        <authorList>
            <person name="Zheng J."/>
            <person name="Gao Q."/>
            <person name="Liu H."/>
            <person name="Peng D."/>
            <person name="Ruan L."/>
            <person name="Sun M."/>
        </authorList>
    </citation>
    <scope>NUCLEOTIDE SEQUENCE [LARGE SCALE GENOMIC DNA]</scope>
    <source>
        <strain evidence="1">BGSC 4CE1</strain>
    </source>
</reference>
<evidence type="ECO:0000313" key="2">
    <source>
        <dbReference type="Proteomes" id="UP000194911"/>
    </source>
</evidence>
<dbReference type="InterPro" id="IPR016024">
    <property type="entry name" value="ARM-type_fold"/>
</dbReference>
<dbReference type="RefSeq" id="WP_000910585.1">
    <property type="nucleotide sequence ID" value="NZ_NFDQ01000057.1"/>
</dbReference>
<gene>
    <name evidence="1" type="ORF">BK749_14455</name>
</gene>
<protein>
    <recommendedName>
        <fullName evidence="3">HEAT repeat domain-containing protein</fullName>
    </recommendedName>
</protein>
<sequence length="155" mass="16939">MLKEKIIELLNRDEPDYAAAADLGPESIPILLDLTKNGGKEIAPRAVYTASLIQHEKTNQVLEEGASSSIPDVRVATAAAFKNFNQQSMGDVDSNILTSLLQDEDAGVRKVTLSTISQNQINNTTVRSGVEKLVNQEENKQVRALAESVYKEMNP</sequence>
<accession>A0A243CYA1</accession>
<organism evidence="1 2">
    <name type="scientific">Bacillus thuringiensis serovar vazensis</name>
    <dbReference type="NCBI Taxonomy" id="180867"/>
    <lineage>
        <taxon>Bacteria</taxon>
        <taxon>Bacillati</taxon>
        <taxon>Bacillota</taxon>
        <taxon>Bacilli</taxon>
        <taxon>Bacillales</taxon>
        <taxon>Bacillaceae</taxon>
        <taxon>Bacillus</taxon>
        <taxon>Bacillus cereus group</taxon>
    </lineage>
</organism>
<dbReference type="InterPro" id="IPR011989">
    <property type="entry name" value="ARM-like"/>
</dbReference>
<dbReference type="Proteomes" id="UP000194911">
    <property type="component" value="Unassembled WGS sequence"/>
</dbReference>
<evidence type="ECO:0008006" key="3">
    <source>
        <dbReference type="Google" id="ProtNLM"/>
    </source>
</evidence>
<evidence type="ECO:0000313" key="1">
    <source>
        <dbReference type="EMBL" id="OTY75221.1"/>
    </source>
</evidence>
<dbReference type="AlphaFoldDB" id="A0A243CYA1"/>
<proteinExistence type="predicted"/>
<dbReference type="EMBL" id="NFDQ01000057">
    <property type="protein sequence ID" value="OTY75221.1"/>
    <property type="molecule type" value="Genomic_DNA"/>
</dbReference>
<dbReference type="SUPFAM" id="SSF48371">
    <property type="entry name" value="ARM repeat"/>
    <property type="match status" value="1"/>
</dbReference>
<name>A0A243CYA1_BACTU</name>
<comment type="caution">
    <text evidence="1">The sequence shown here is derived from an EMBL/GenBank/DDBJ whole genome shotgun (WGS) entry which is preliminary data.</text>
</comment>
<dbReference type="Gene3D" id="1.25.10.10">
    <property type="entry name" value="Leucine-rich Repeat Variant"/>
    <property type="match status" value="1"/>
</dbReference>